<evidence type="ECO:0000256" key="1">
    <source>
        <dbReference type="SAM" id="MobiDB-lite"/>
    </source>
</evidence>
<proteinExistence type="predicted"/>
<evidence type="ECO:0000313" key="2">
    <source>
        <dbReference type="EMBL" id="VDK88666.1"/>
    </source>
</evidence>
<dbReference type="OrthoDB" id="20295at2759"/>
<dbReference type="EMBL" id="UYRU01045128">
    <property type="protein sequence ID" value="VDK88666.1"/>
    <property type="molecule type" value="Genomic_DNA"/>
</dbReference>
<keyword evidence="3" id="KW-1185">Reference proteome</keyword>
<reference evidence="2 3" key="1">
    <citation type="submission" date="2018-11" db="EMBL/GenBank/DDBJ databases">
        <authorList>
            <consortium name="Pathogen Informatics"/>
        </authorList>
    </citation>
    <scope>NUCLEOTIDE SEQUENCE [LARGE SCALE GENOMIC DNA]</scope>
</reference>
<name>A0A3P6TKR8_DIBLA</name>
<sequence>MGTEFNPFSELVGPATGQHDSGDLRQNNEKDVIQDIFLISCTREPHTKPCLLLIGDANQTLTLESLDQILFDRLNLATIAPESVLRTPTCTEAEYHSATQLDPIVYLFDCYCRSILVCHKPTASSPVDSTAELAKACQSEIFKQAALSLLLDVELGGEVRCQSLFRLLLDNSGPQSDLNQVGQLDAFMAGLVAATQSQADGEDVSADALVNLPLSDSQLTAFRPLVRELTQRLKDLGKIDEAGSEAPPGPLQIALGLHRRPKPKVGRQARLLFLPERNTLLNLTTWLAKYPVTAQVIQ</sequence>
<evidence type="ECO:0000313" key="3">
    <source>
        <dbReference type="Proteomes" id="UP000281553"/>
    </source>
</evidence>
<dbReference type="AlphaFoldDB" id="A0A3P6TKR8"/>
<protein>
    <submittedName>
        <fullName evidence="2">Uncharacterized protein</fullName>
    </submittedName>
</protein>
<dbReference type="Proteomes" id="UP000281553">
    <property type="component" value="Unassembled WGS sequence"/>
</dbReference>
<organism evidence="2 3">
    <name type="scientific">Dibothriocephalus latus</name>
    <name type="common">Fish tapeworm</name>
    <name type="synonym">Diphyllobothrium latum</name>
    <dbReference type="NCBI Taxonomy" id="60516"/>
    <lineage>
        <taxon>Eukaryota</taxon>
        <taxon>Metazoa</taxon>
        <taxon>Spiralia</taxon>
        <taxon>Lophotrochozoa</taxon>
        <taxon>Platyhelminthes</taxon>
        <taxon>Cestoda</taxon>
        <taxon>Eucestoda</taxon>
        <taxon>Diphyllobothriidea</taxon>
        <taxon>Diphyllobothriidae</taxon>
        <taxon>Dibothriocephalus</taxon>
    </lineage>
</organism>
<feature type="region of interest" description="Disordered" evidence="1">
    <location>
        <begin position="1"/>
        <end position="25"/>
    </location>
</feature>
<gene>
    <name evidence="2" type="ORF">DILT_LOCUS4255</name>
</gene>
<accession>A0A3P6TKR8</accession>